<evidence type="ECO:0000256" key="3">
    <source>
        <dbReference type="PROSITE-ProRule" id="PRU00110"/>
    </source>
</evidence>
<evidence type="ECO:0000256" key="4">
    <source>
        <dbReference type="PROSITE-ProRule" id="PRU00169"/>
    </source>
</evidence>
<keyword evidence="8" id="KW-1185">Reference proteome</keyword>
<dbReference type="PANTHER" id="PTHR44591:SF14">
    <property type="entry name" value="PROTEIN PILG"/>
    <property type="match status" value="1"/>
</dbReference>
<feature type="modified residue" description="Phosphohistidine" evidence="3">
    <location>
        <position position="186"/>
    </location>
</feature>
<dbReference type="InterPro" id="IPR001789">
    <property type="entry name" value="Sig_transdc_resp-reg_receiver"/>
</dbReference>
<dbReference type="SUPFAM" id="SSF52172">
    <property type="entry name" value="CheY-like"/>
    <property type="match status" value="1"/>
</dbReference>
<dbReference type="Pfam" id="PF00072">
    <property type="entry name" value="Response_reg"/>
    <property type="match status" value="1"/>
</dbReference>
<dbReference type="PROSITE" id="PS50894">
    <property type="entry name" value="HPT"/>
    <property type="match status" value="1"/>
</dbReference>
<dbReference type="eggNOG" id="COG0745">
    <property type="taxonomic scope" value="Bacteria"/>
</dbReference>
<sequence length="239" mass="25519">MHEVLIVDDDEVSRELLVLFATEAGFHALALESGDAALDLLQGGEVNPDAILADMRMEGTHGNALAVKLRGMCGDATKVIAMSGSRVSVDETAAFDGFLLKPFGVEELKTMLTMESPQVLHTEHEAGMEKNYALSEATYGTLAASMPREQLLQLYAMCLDDADRRAEAMKELAVAGDGEAYSKAAHAIKGGCGFVGALELASMASAMEEDGPPSDGNVRTLEQFLMASARLRRILNAHD</sequence>
<feature type="modified residue" description="4-aspartylphosphate" evidence="4">
    <location>
        <position position="54"/>
    </location>
</feature>
<keyword evidence="1 4" id="KW-0597">Phosphoprotein</keyword>
<feature type="domain" description="HPt" evidence="6">
    <location>
        <begin position="147"/>
        <end position="239"/>
    </location>
</feature>
<reference evidence="8" key="1">
    <citation type="submission" date="2011-01" db="EMBL/GenBank/DDBJ databases">
        <title>Complete sequence of chromosome of Acidobacterium sp. MP5ACTX9.</title>
        <authorList>
            <consortium name="US DOE Joint Genome Institute"/>
            <person name="Lucas S."/>
            <person name="Copeland A."/>
            <person name="Lapidus A."/>
            <person name="Cheng J.-F."/>
            <person name="Goodwin L."/>
            <person name="Pitluck S."/>
            <person name="Teshima H."/>
            <person name="Detter J.C."/>
            <person name="Han C."/>
            <person name="Tapia R."/>
            <person name="Land M."/>
            <person name="Hauser L."/>
            <person name="Kyrpides N."/>
            <person name="Ivanova N."/>
            <person name="Ovchinnikova G."/>
            <person name="Pagani I."/>
            <person name="Rawat S.R."/>
            <person name="Mannisto M."/>
            <person name="Haggblom M.M."/>
            <person name="Woyke T."/>
        </authorList>
    </citation>
    <scope>NUCLEOTIDE SEQUENCE [LARGE SCALE GENOMIC DNA]</scope>
    <source>
        <strain evidence="8">MP5ACTX9</strain>
    </source>
</reference>
<dbReference type="SUPFAM" id="SSF47226">
    <property type="entry name" value="Histidine-containing phosphotransfer domain, HPT domain"/>
    <property type="match status" value="1"/>
</dbReference>
<dbReference type="InterPro" id="IPR008207">
    <property type="entry name" value="Sig_transdc_His_kin_Hpt_dom"/>
</dbReference>
<evidence type="ECO:0000256" key="1">
    <source>
        <dbReference type="ARBA" id="ARBA00022553"/>
    </source>
</evidence>
<dbReference type="Gene3D" id="1.20.120.160">
    <property type="entry name" value="HPT domain"/>
    <property type="match status" value="1"/>
</dbReference>
<dbReference type="Proteomes" id="UP000000343">
    <property type="component" value="Chromosome"/>
</dbReference>
<dbReference type="SMART" id="SM00448">
    <property type="entry name" value="REC"/>
    <property type="match status" value="1"/>
</dbReference>
<accession>E8X056</accession>
<dbReference type="EMBL" id="CP002480">
    <property type="protein sequence ID" value="ADW70037.1"/>
    <property type="molecule type" value="Genomic_DNA"/>
</dbReference>
<dbReference type="KEGG" id="acm:AciX9_3016"/>
<evidence type="ECO:0000259" key="5">
    <source>
        <dbReference type="PROSITE" id="PS50110"/>
    </source>
</evidence>
<dbReference type="Pfam" id="PF01627">
    <property type="entry name" value="Hpt"/>
    <property type="match status" value="1"/>
</dbReference>
<dbReference type="PROSITE" id="PS50110">
    <property type="entry name" value="RESPONSE_REGULATORY"/>
    <property type="match status" value="1"/>
</dbReference>
<dbReference type="GO" id="GO:0000160">
    <property type="term" value="P:phosphorelay signal transduction system"/>
    <property type="evidence" value="ECO:0007669"/>
    <property type="project" value="UniProtKB-KW"/>
</dbReference>
<dbReference type="AlphaFoldDB" id="E8X056"/>
<dbReference type="PaxDb" id="1198114-AciX9_3016"/>
<protein>
    <submittedName>
        <fullName evidence="7">Response regulator receiver and Hpt phospho transfer protein</fullName>
    </submittedName>
</protein>
<dbReference type="STRING" id="1198114.AciX9_3016"/>
<evidence type="ECO:0000313" key="7">
    <source>
        <dbReference type="EMBL" id="ADW70037.1"/>
    </source>
</evidence>
<evidence type="ECO:0000313" key="8">
    <source>
        <dbReference type="Proteomes" id="UP000000343"/>
    </source>
</evidence>
<gene>
    <name evidence="7" type="ordered locus">AciX9_3016</name>
</gene>
<evidence type="ECO:0000256" key="2">
    <source>
        <dbReference type="ARBA" id="ARBA00023012"/>
    </source>
</evidence>
<dbReference type="InterPro" id="IPR050595">
    <property type="entry name" value="Bact_response_regulator"/>
</dbReference>
<dbReference type="InterPro" id="IPR011006">
    <property type="entry name" value="CheY-like_superfamily"/>
</dbReference>
<dbReference type="GO" id="GO:0004672">
    <property type="term" value="F:protein kinase activity"/>
    <property type="evidence" value="ECO:0007669"/>
    <property type="project" value="UniProtKB-ARBA"/>
</dbReference>
<dbReference type="RefSeq" id="WP_013581351.1">
    <property type="nucleotide sequence ID" value="NC_015064.1"/>
</dbReference>
<keyword evidence="2" id="KW-0902">Two-component regulatory system</keyword>
<name>E8X056_GRATM</name>
<proteinExistence type="predicted"/>
<dbReference type="HOGENOM" id="CLU_1160650_0_0_0"/>
<dbReference type="PANTHER" id="PTHR44591">
    <property type="entry name" value="STRESS RESPONSE REGULATOR PROTEIN 1"/>
    <property type="match status" value="1"/>
</dbReference>
<feature type="domain" description="Response regulatory" evidence="5">
    <location>
        <begin position="3"/>
        <end position="116"/>
    </location>
</feature>
<dbReference type="eggNOG" id="COG2198">
    <property type="taxonomic scope" value="Bacteria"/>
</dbReference>
<dbReference type="Gene3D" id="3.40.50.2300">
    <property type="match status" value="1"/>
</dbReference>
<dbReference type="InterPro" id="IPR036641">
    <property type="entry name" value="HPT_dom_sf"/>
</dbReference>
<organism evidence="8">
    <name type="scientific">Granulicella tundricola (strain ATCC BAA-1859 / DSM 23138 / MP5ACTX9)</name>
    <dbReference type="NCBI Taxonomy" id="1198114"/>
    <lineage>
        <taxon>Bacteria</taxon>
        <taxon>Pseudomonadati</taxon>
        <taxon>Acidobacteriota</taxon>
        <taxon>Terriglobia</taxon>
        <taxon>Terriglobales</taxon>
        <taxon>Acidobacteriaceae</taxon>
        <taxon>Granulicella</taxon>
    </lineage>
</organism>
<evidence type="ECO:0000259" key="6">
    <source>
        <dbReference type="PROSITE" id="PS50894"/>
    </source>
</evidence>